<proteinExistence type="predicted"/>
<evidence type="ECO:0000313" key="4">
    <source>
        <dbReference type="Proteomes" id="UP000244201"/>
    </source>
</evidence>
<dbReference type="RefSeq" id="WP_108151268.1">
    <property type="nucleotide sequence ID" value="NZ_CP026304.1"/>
</dbReference>
<dbReference type="InterPro" id="IPR051207">
    <property type="entry name" value="ComplexI_NDUFA9_subunit"/>
</dbReference>
<sequence length="272" mass="29085">MRIAIAGGTGTLGRQVADELRSRGHEVRVLSRRSPEYRVDLTTGDGLDEALVGCDVVVDASNNQTSTKDAARTLVEGSRRLLAAEDAAGVRHHVCVSIVGCDQVPMGYFKVKTEQEGVVEAGPVPWTVVRATQFHELMDMVFTKGARWRVLPVPRARLQTVASADAARAVADVAEAAPRRGRVEVTGPETVDARALARRWRSITGRRALLLPLPLPGKAGRALRAGVATSERPDVRGTVPFDDWLRDAVATRSRTSGPGADNGKRGSGDGTP</sequence>
<dbReference type="InterPro" id="IPR036291">
    <property type="entry name" value="NAD(P)-bd_dom_sf"/>
</dbReference>
<dbReference type="KEGG" id="slk:SLUN_23090"/>
<name>A0A2R4T649_9ACTN</name>
<feature type="compositionally biased region" description="Basic and acidic residues" evidence="1">
    <location>
        <begin position="262"/>
        <end position="272"/>
    </location>
</feature>
<feature type="region of interest" description="Disordered" evidence="1">
    <location>
        <begin position="249"/>
        <end position="272"/>
    </location>
</feature>
<dbReference type="GO" id="GO:0044877">
    <property type="term" value="F:protein-containing complex binding"/>
    <property type="evidence" value="ECO:0007669"/>
    <property type="project" value="TreeGrafter"/>
</dbReference>
<dbReference type="InterPro" id="IPR016040">
    <property type="entry name" value="NAD(P)-bd_dom"/>
</dbReference>
<feature type="domain" description="NAD(P)-binding" evidence="2">
    <location>
        <begin position="7"/>
        <end position="173"/>
    </location>
</feature>
<keyword evidence="4" id="KW-1185">Reference proteome</keyword>
<evidence type="ECO:0000256" key="1">
    <source>
        <dbReference type="SAM" id="MobiDB-lite"/>
    </source>
</evidence>
<organism evidence="3 4">
    <name type="scientific">Streptomyces lunaelactis</name>
    <dbReference type="NCBI Taxonomy" id="1535768"/>
    <lineage>
        <taxon>Bacteria</taxon>
        <taxon>Bacillati</taxon>
        <taxon>Actinomycetota</taxon>
        <taxon>Actinomycetes</taxon>
        <taxon>Kitasatosporales</taxon>
        <taxon>Streptomycetaceae</taxon>
        <taxon>Streptomyces</taxon>
    </lineage>
</organism>
<dbReference type="AlphaFoldDB" id="A0A2R4T649"/>
<reference evidence="3 4" key="1">
    <citation type="submission" date="2018-01" db="EMBL/GenBank/DDBJ databases">
        <title>Complete genome sequence of Streptomyces lunaelactis MM109T, a Ferroverdin A producer isolated from cave moonmilk deposits.</title>
        <authorList>
            <person name="Naome A."/>
            <person name="Martinet L."/>
            <person name="Maciejewska M."/>
            <person name="Anderssen S."/>
            <person name="Adam D."/>
            <person name="Tenconi E."/>
            <person name="Deflandre B."/>
            <person name="Arguelles-Arias A."/>
            <person name="Calusinska M."/>
            <person name="Copieters W."/>
            <person name="Karim L."/>
            <person name="Hanikenne M."/>
            <person name="Baurain D."/>
            <person name="van Wezel G."/>
            <person name="Smargiasso N."/>
            <person name="de Pauw E."/>
            <person name="Delfosse P."/>
            <person name="Rigali S."/>
        </authorList>
    </citation>
    <scope>NUCLEOTIDE SEQUENCE [LARGE SCALE GENOMIC DNA]</scope>
    <source>
        <strain evidence="3 4">MM109</strain>
    </source>
</reference>
<evidence type="ECO:0000313" key="3">
    <source>
        <dbReference type="EMBL" id="AVZ74625.1"/>
    </source>
</evidence>
<accession>A0A2R4T649</accession>
<protein>
    <submittedName>
        <fullName evidence="3">NAD-dependent dehydratase</fullName>
    </submittedName>
</protein>
<dbReference type="Gene3D" id="3.40.50.720">
    <property type="entry name" value="NAD(P)-binding Rossmann-like Domain"/>
    <property type="match status" value="1"/>
</dbReference>
<dbReference type="PANTHER" id="PTHR12126:SF11">
    <property type="entry name" value="NADH DEHYDROGENASE [UBIQUINONE] 1 ALPHA SUBCOMPLEX SUBUNIT 9, MITOCHONDRIAL"/>
    <property type="match status" value="1"/>
</dbReference>
<dbReference type="EMBL" id="CP026304">
    <property type="protein sequence ID" value="AVZ74625.1"/>
    <property type="molecule type" value="Genomic_DNA"/>
</dbReference>
<dbReference type="Proteomes" id="UP000244201">
    <property type="component" value="Chromosome"/>
</dbReference>
<gene>
    <name evidence="3" type="ORF">SLUN_23090</name>
</gene>
<dbReference type="Pfam" id="PF13460">
    <property type="entry name" value="NAD_binding_10"/>
    <property type="match status" value="1"/>
</dbReference>
<dbReference type="OrthoDB" id="9771302at2"/>
<dbReference type="PANTHER" id="PTHR12126">
    <property type="entry name" value="NADH-UBIQUINONE OXIDOREDUCTASE 39 KDA SUBUNIT-RELATED"/>
    <property type="match status" value="1"/>
</dbReference>
<evidence type="ECO:0000259" key="2">
    <source>
        <dbReference type="Pfam" id="PF13460"/>
    </source>
</evidence>
<dbReference type="GeneID" id="55658139"/>
<dbReference type="SUPFAM" id="SSF51735">
    <property type="entry name" value="NAD(P)-binding Rossmann-fold domains"/>
    <property type="match status" value="1"/>
</dbReference>